<dbReference type="Gene3D" id="1.20.120.910">
    <property type="entry name" value="DksA, coiled-coil domain"/>
    <property type="match status" value="1"/>
</dbReference>
<evidence type="ECO:0000256" key="4">
    <source>
        <dbReference type="PROSITE-ProRule" id="PRU00510"/>
    </source>
</evidence>
<dbReference type="SUPFAM" id="SSF57716">
    <property type="entry name" value="Glucocorticoid receptor-like (DNA-binding domain)"/>
    <property type="match status" value="1"/>
</dbReference>
<dbReference type="EMBL" id="CAADHO010000007">
    <property type="protein sequence ID" value="VFQ45962.1"/>
    <property type="molecule type" value="Genomic_DNA"/>
</dbReference>
<evidence type="ECO:0000259" key="5">
    <source>
        <dbReference type="Pfam" id="PF01258"/>
    </source>
</evidence>
<organism evidence="6 7">
    <name type="scientific">Desulfoluna butyratoxydans</name>
    <dbReference type="NCBI Taxonomy" id="231438"/>
    <lineage>
        <taxon>Bacteria</taxon>
        <taxon>Pseudomonadati</taxon>
        <taxon>Thermodesulfobacteriota</taxon>
        <taxon>Desulfobacteria</taxon>
        <taxon>Desulfobacterales</taxon>
        <taxon>Desulfolunaceae</taxon>
        <taxon>Desulfoluna</taxon>
    </lineage>
</organism>
<accession>A0A4U8YVI1</accession>
<dbReference type="GO" id="GO:0008270">
    <property type="term" value="F:zinc ion binding"/>
    <property type="evidence" value="ECO:0007669"/>
    <property type="project" value="UniProtKB-KW"/>
</dbReference>
<evidence type="ECO:0000256" key="1">
    <source>
        <dbReference type="ARBA" id="ARBA00022723"/>
    </source>
</evidence>
<keyword evidence="3" id="KW-0862">Zinc</keyword>
<dbReference type="PANTHER" id="PTHR38777">
    <property type="entry name" value="FELS-2 PROPHAGE PROTEIN"/>
    <property type="match status" value="1"/>
</dbReference>
<keyword evidence="7" id="KW-1185">Reference proteome</keyword>
<sequence length="70" mass="7891">MDICDKANDYADHLNRNAIANQLAMVRSPAAESLTECVDCGEPIPMKRRQAMPGCVRCVSCESRHERKKR</sequence>
<dbReference type="Proteomes" id="UP000507962">
    <property type="component" value="Unassembled WGS sequence"/>
</dbReference>
<dbReference type="PROSITE" id="PS51128">
    <property type="entry name" value="ZF_DKSA_2"/>
    <property type="match status" value="1"/>
</dbReference>
<reference evidence="6 7" key="1">
    <citation type="submission" date="2019-03" db="EMBL/GenBank/DDBJ databases">
        <authorList>
            <person name="Nijsse B."/>
        </authorList>
    </citation>
    <scope>NUCLEOTIDE SEQUENCE [LARGE SCALE GENOMIC DNA]</scope>
    <source>
        <strain evidence="6">Desulfoluna butyratoxydans MSL71</strain>
    </source>
</reference>
<feature type="domain" description="Zinc finger DksA/TraR C4-type" evidence="5">
    <location>
        <begin position="37"/>
        <end position="67"/>
    </location>
</feature>
<dbReference type="RefSeq" id="WP_180143124.1">
    <property type="nucleotide sequence ID" value="NZ_CAADHO010000007.1"/>
</dbReference>
<dbReference type="AlphaFoldDB" id="A0A4U8YVI1"/>
<dbReference type="InterPro" id="IPR000962">
    <property type="entry name" value="Znf_DskA_TraR"/>
</dbReference>
<dbReference type="NCBIfam" id="TIGR02419">
    <property type="entry name" value="C4_traR_proteo"/>
    <property type="match status" value="1"/>
</dbReference>
<evidence type="ECO:0000313" key="7">
    <source>
        <dbReference type="Proteomes" id="UP000507962"/>
    </source>
</evidence>
<feature type="zinc finger region" description="dksA C4-type" evidence="4">
    <location>
        <begin position="37"/>
        <end position="61"/>
    </location>
</feature>
<name>A0A4U8YVI1_9BACT</name>
<evidence type="ECO:0000313" key="6">
    <source>
        <dbReference type="EMBL" id="VFQ45962.1"/>
    </source>
</evidence>
<keyword evidence="1" id="KW-0479">Metal-binding</keyword>
<protein>
    <submittedName>
        <fullName evidence="6">Zinc finger c4 dksa/trar-type</fullName>
    </submittedName>
</protein>
<keyword evidence="2" id="KW-0863">Zinc-finger</keyword>
<dbReference type="PANTHER" id="PTHR38777:SF1">
    <property type="entry name" value="DNAK SUPPRESSOR PROTEIN"/>
    <property type="match status" value="1"/>
</dbReference>
<evidence type="ECO:0000256" key="3">
    <source>
        <dbReference type="ARBA" id="ARBA00022833"/>
    </source>
</evidence>
<evidence type="ECO:0000256" key="2">
    <source>
        <dbReference type="ARBA" id="ARBA00022771"/>
    </source>
</evidence>
<dbReference type="Pfam" id="PF01258">
    <property type="entry name" value="zf-dskA_traR"/>
    <property type="match status" value="1"/>
</dbReference>
<dbReference type="InterPro" id="IPR012783">
    <property type="entry name" value="Znf_C4_TraR"/>
</dbReference>
<dbReference type="GO" id="GO:1900378">
    <property type="term" value="P:positive regulation of secondary metabolite biosynthetic process"/>
    <property type="evidence" value="ECO:0007669"/>
    <property type="project" value="TreeGrafter"/>
</dbReference>
<gene>
    <name evidence="6" type="ORF">MSL71_36250</name>
</gene>
<proteinExistence type="predicted"/>